<proteinExistence type="predicted"/>
<dbReference type="InterPro" id="IPR039323">
    <property type="entry name" value="ANKRD_45/46/60"/>
</dbReference>
<evidence type="ECO:0000256" key="2">
    <source>
        <dbReference type="SAM" id="MobiDB-lite"/>
    </source>
</evidence>
<organism evidence="4 5">
    <name type="scientific">Notechis scutatus</name>
    <name type="common">mainland tiger snake</name>
    <dbReference type="NCBI Taxonomy" id="8663"/>
    <lineage>
        <taxon>Eukaryota</taxon>
        <taxon>Metazoa</taxon>
        <taxon>Chordata</taxon>
        <taxon>Craniata</taxon>
        <taxon>Vertebrata</taxon>
        <taxon>Euteleostomi</taxon>
        <taxon>Lepidosauria</taxon>
        <taxon>Squamata</taxon>
        <taxon>Bifurcata</taxon>
        <taxon>Unidentata</taxon>
        <taxon>Episquamata</taxon>
        <taxon>Toxicofera</taxon>
        <taxon>Serpentes</taxon>
        <taxon>Colubroidea</taxon>
        <taxon>Elapidae</taxon>
        <taxon>Hydrophiinae</taxon>
        <taxon>Notechis</taxon>
    </lineage>
</organism>
<dbReference type="InterPro" id="IPR029071">
    <property type="entry name" value="Ubiquitin-like_domsf"/>
</dbReference>
<dbReference type="Gene3D" id="3.10.20.90">
    <property type="entry name" value="Phosphatidylinositol 3-kinase Catalytic Subunit, Chain A, domain 1"/>
    <property type="match status" value="1"/>
</dbReference>
<dbReference type="PROSITE" id="PS50053">
    <property type="entry name" value="UBIQUITIN_2"/>
    <property type="match status" value="1"/>
</dbReference>
<dbReference type="Gene3D" id="1.25.40.20">
    <property type="entry name" value="Ankyrin repeat-containing domain"/>
    <property type="match status" value="1"/>
</dbReference>
<dbReference type="SUPFAM" id="SSF54236">
    <property type="entry name" value="Ubiquitin-like"/>
    <property type="match status" value="1"/>
</dbReference>
<sequence length="285" mass="32277">MQSKRRLTLSTNPQTRTATSSRTLWQRHLRLGDLLSPQSRLFNIKLQIIESDELFSLPECHRDLSIGKLKNRLELYVGIPVNFQRIQYLDEADLEDESTLRKHEIVPGGMLTMRIWPEDSWGQLVAAAASGKIKKLQTVGVTQTSGFSTANSKLMTEEKRNDWLAHRAFVALFITAHRGHTKAVEFLLQNGADAKLKTPLGRTALHAAVTSGQVECISILLDGGARVSDEDNEGHNAAQLARLWKQKESERKLFRHRWMIRTGRSSQQQNIKQNLEAKADISLYN</sequence>
<dbReference type="PROSITE" id="PS50088">
    <property type="entry name" value="ANK_REPEAT"/>
    <property type="match status" value="2"/>
</dbReference>
<protein>
    <submittedName>
        <fullName evidence="5">Ankyrin repeat domain-containing protein 60</fullName>
    </submittedName>
</protein>
<dbReference type="PROSITE" id="PS50297">
    <property type="entry name" value="ANK_REP_REGION"/>
    <property type="match status" value="1"/>
</dbReference>
<keyword evidence="1" id="KW-0040">ANK repeat</keyword>
<accession>A0A6J1TZ81</accession>
<dbReference type="GeneID" id="113410494"/>
<dbReference type="Proteomes" id="UP000504612">
    <property type="component" value="Unplaced"/>
</dbReference>
<dbReference type="PANTHER" id="PTHR22677:SF3">
    <property type="entry name" value="ANKYRIN REPEAT DOMAIN-CONTAINING PROTEIN 60"/>
    <property type="match status" value="1"/>
</dbReference>
<reference evidence="5" key="1">
    <citation type="submission" date="2025-08" db="UniProtKB">
        <authorList>
            <consortium name="RefSeq"/>
        </authorList>
    </citation>
    <scope>IDENTIFICATION</scope>
</reference>
<dbReference type="InterPro" id="IPR036770">
    <property type="entry name" value="Ankyrin_rpt-contain_sf"/>
</dbReference>
<dbReference type="KEGG" id="nss:113410494"/>
<dbReference type="PANTHER" id="PTHR22677">
    <property type="entry name" value="ANKYRIN REPEAT DOMAIN-CONTAINING PROTEIN 60"/>
    <property type="match status" value="1"/>
</dbReference>
<dbReference type="RefSeq" id="XP_026520874.1">
    <property type="nucleotide sequence ID" value="XM_026665089.1"/>
</dbReference>
<dbReference type="AlphaFoldDB" id="A0A6J1TZ81"/>
<dbReference type="CDD" id="cd17063">
    <property type="entry name" value="Ubl_ANKRD60"/>
    <property type="match status" value="1"/>
</dbReference>
<keyword evidence="4" id="KW-1185">Reference proteome</keyword>
<evidence type="ECO:0000259" key="3">
    <source>
        <dbReference type="PROSITE" id="PS50053"/>
    </source>
</evidence>
<evidence type="ECO:0000313" key="5">
    <source>
        <dbReference type="RefSeq" id="XP_026520874.1"/>
    </source>
</evidence>
<dbReference type="InterPro" id="IPR000626">
    <property type="entry name" value="Ubiquitin-like_dom"/>
</dbReference>
<feature type="repeat" description="ANK" evidence="1">
    <location>
        <begin position="200"/>
        <end position="232"/>
    </location>
</feature>
<dbReference type="SUPFAM" id="SSF48403">
    <property type="entry name" value="Ankyrin repeat"/>
    <property type="match status" value="1"/>
</dbReference>
<feature type="compositionally biased region" description="Polar residues" evidence="2">
    <location>
        <begin position="8"/>
        <end position="20"/>
    </location>
</feature>
<evidence type="ECO:0000256" key="1">
    <source>
        <dbReference type="PROSITE-ProRule" id="PRU00023"/>
    </source>
</evidence>
<name>A0A6J1TZ81_9SAUR</name>
<feature type="repeat" description="ANK" evidence="1">
    <location>
        <begin position="167"/>
        <end position="199"/>
    </location>
</feature>
<dbReference type="InterPro" id="IPR002110">
    <property type="entry name" value="Ankyrin_rpt"/>
</dbReference>
<feature type="region of interest" description="Disordered" evidence="2">
    <location>
        <begin position="1"/>
        <end position="20"/>
    </location>
</feature>
<dbReference type="CTD" id="140731"/>
<dbReference type="SMART" id="SM00248">
    <property type="entry name" value="ANK"/>
    <property type="match status" value="2"/>
</dbReference>
<dbReference type="Pfam" id="PF14560">
    <property type="entry name" value="Ubiquitin_2"/>
    <property type="match status" value="1"/>
</dbReference>
<feature type="domain" description="Ubiquitin-like" evidence="3">
    <location>
        <begin position="65"/>
        <end position="113"/>
    </location>
</feature>
<evidence type="ECO:0000313" key="4">
    <source>
        <dbReference type="Proteomes" id="UP000504612"/>
    </source>
</evidence>
<gene>
    <name evidence="5" type="primary">ANKRD60</name>
</gene>
<dbReference type="Pfam" id="PF12796">
    <property type="entry name" value="Ank_2"/>
    <property type="match status" value="1"/>
</dbReference>